<sequence>MALEKFGPHLPTIIGPKHIENLYELWGPIILLRSKRLKKVKLRRLNNGFPGTMILAPRPGRSVIDGIPNRDDRWKEKFFVFKINPALVGDFDFETIPRVWSDEIEPFGSAPMTPELRGLIATLRRVAREKEALPDRPDESSEVGSLERAHKTRRGPPLRSRSRTQSPGLLARPVLVAVPAGGVQRVPNASTGSVSDRALNNEVALPIHQHRRRAHEEINSASSNSPSSALPPPLRALGEGNLRADLSAHIPDAQETSLWRSERRVRASSLDDMRERDAYMQMAVVNAMAMEANNEYAALMEKRLADFLSKEEVGGHLLTIQQLRGELETVRVTEHQREVEEKHRREIEGCKATALKERSLARRSLAQEYNAVLAVVNDKLRKKKEETAAEIRLQEIGRSRLILIMALPQCRIHPLVASIFLRDISLGIFRGTGSSEYTEGHFPRNIPRNMSVGIFLSIDVFMSKNASIDERPRKYPDEVLPRDFRGKKKFRGIISGDLFRWYVVGITIFRRNSDAFFPQNPCCFLVVAGFVVEFSAFFPSSASRGDYIDAWEAVLLKIASFARDIYGWFFYSLYWYYSFYRWVRSRS</sequence>
<feature type="compositionally biased region" description="Basic residues" evidence="1">
    <location>
        <begin position="150"/>
        <end position="162"/>
    </location>
</feature>
<keyword evidence="2" id="KW-1133">Transmembrane helix</keyword>
<feature type="compositionally biased region" description="Low complexity" evidence="1">
    <location>
        <begin position="219"/>
        <end position="228"/>
    </location>
</feature>
<evidence type="ECO:0000313" key="3">
    <source>
        <dbReference type="EMBL" id="KAF3522518.1"/>
    </source>
</evidence>
<evidence type="ECO:0000313" key="4">
    <source>
        <dbReference type="Proteomes" id="UP000712600"/>
    </source>
</evidence>
<dbReference type="AlphaFoldDB" id="A0A8S9PMK0"/>
<gene>
    <name evidence="3" type="ORF">F2Q69_00049757</name>
</gene>
<evidence type="ECO:0000256" key="1">
    <source>
        <dbReference type="SAM" id="MobiDB-lite"/>
    </source>
</evidence>
<accession>A0A8S9PMK0</accession>
<feature type="transmembrane region" description="Helical" evidence="2">
    <location>
        <begin position="565"/>
        <end position="583"/>
    </location>
</feature>
<proteinExistence type="predicted"/>
<keyword evidence="2" id="KW-0472">Membrane</keyword>
<reference evidence="3" key="1">
    <citation type="submission" date="2019-12" db="EMBL/GenBank/DDBJ databases">
        <title>Genome sequencing and annotation of Brassica cretica.</title>
        <authorList>
            <person name="Studholme D.J."/>
            <person name="Sarris P."/>
        </authorList>
    </citation>
    <scope>NUCLEOTIDE SEQUENCE</scope>
    <source>
        <strain evidence="3">PFS-109/04</strain>
        <tissue evidence="3">Leaf</tissue>
    </source>
</reference>
<feature type="region of interest" description="Disordered" evidence="1">
    <location>
        <begin position="130"/>
        <end position="170"/>
    </location>
</feature>
<organism evidence="3 4">
    <name type="scientific">Brassica cretica</name>
    <name type="common">Mustard</name>
    <dbReference type="NCBI Taxonomy" id="69181"/>
    <lineage>
        <taxon>Eukaryota</taxon>
        <taxon>Viridiplantae</taxon>
        <taxon>Streptophyta</taxon>
        <taxon>Embryophyta</taxon>
        <taxon>Tracheophyta</taxon>
        <taxon>Spermatophyta</taxon>
        <taxon>Magnoliopsida</taxon>
        <taxon>eudicotyledons</taxon>
        <taxon>Gunneridae</taxon>
        <taxon>Pentapetalae</taxon>
        <taxon>rosids</taxon>
        <taxon>malvids</taxon>
        <taxon>Brassicales</taxon>
        <taxon>Brassicaceae</taxon>
        <taxon>Brassiceae</taxon>
        <taxon>Brassica</taxon>
    </lineage>
</organism>
<dbReference type="EMBL" id="QGKX02001347">
    <property type="protein sequence ID" value="KAF3522518.1"/>
    <property type="molecule type" value="Genomic_DNA"/>
</dbReference>
<feature type="compositionally biased region" description="Basic and acidic residues" evidence="1">
    <location>
        <begin position="130"/>
        <end position="149"/>
    </location>
</feature>
<name>A0A8S9PMK0_BRACR</name>
<keyword evidence="2" id="KW-0812">Transmembrane</keyword>
<evidence type="ECO:0000256" key="2">
    <source>
        <dbReference type="SAM" id="Phobius"/>
    </source>
</evidence>
<protein>
    <submittedName>
        <fullName evidence="3">Uncharacterized protein</fullName>
    </submittedName>
</protein>
<dbReference type="Proteomes" id="UP000712600">
    <property type="component" value="Unassembled WGS sequence"/>
</dbReference>
<comment type="caution">
    <text evidence="3">The sequence shown here is derived from an EMBL/GenBank/DDBJ whole genome shotgun (WGS) entry which is preliminary data.</text>
</comment>
<feature type="region of interest" description="Disordered" evidence="1">
    <location>
        <begin position="212"/>
        <end position="235"/>
    </location>
</feature>